<organism evidence="2 3">
    <name type="scientific">Aminicella lysinilytica</name>
    <dbReference type="NCBI Taxonomy" id="433323"/>
    <lineage>
        <taxon>Bacteria</taxon>
        <taxon>Bacillati</taxon>
        <taxon>Bacillota</taxon>
        <taxon>Clostridia</taxon>
        <taxon>Peptostreptococcales</taxon>
        <taxon>Anaerovoracaceae</taxon>
        <taxon>Aminicella</taxon>
    </lineage>
</organism>
<comment type="caution">
    <text evidence="2">The sequence shown here is derived from an EMBL/GenBank/DDBJ whole genome shotgun (WGS) entry which is preliminary data.</text>
</comment>
<evidence type="ECO:0000313" key="3">
    <source>
        <dbReference type="Proteomes" id="UP000295500"/>
    </source>
</evidence>
<feature type="transmembrane region" description="Helical" evidence="1">
    <location>
        <begin position="283"/>
        <end position="309"/>
    </location>
</feature>
<dbReference type="SUPFAM" id="SSF51182">
    <property type="entry name" value="RmlC-like cupins"/>
    <property type="match status" value="1"/>
</dbReference>
<dbReference type="InterPro" id="IPR014710">
    <property type="entry name" value="RmlC-like_jellyroll"/>
</dbReference>
<dbReference type="PANTHER" id="PTHR37943">
    <property type="entry name" value="PROTEIN VES"/>
    <property type="match status" value="1"/>
</dbReference>
<feature type="transmembrane region" description="Helical" evidence="1">
    <location>
        <begin position="259"/>
        <end position="277"/>
    </location>
</feature>
<accession>A0A4R6PZP4</accession>
<evidence type="ECO:0000256" key="1">
    <source>
        <dbReference type="SAM" id="Phobius"/>
    </source>
</evidence>
<keyword evidence="1" id="KW-0472">Membrane</keyword>
<dbReference type="EMBL" id="SNXO01000022">
    <property type="protein sequence ID" value="TDP54378.1"/>
    <property type="molecule type" value="Genomic_DNA"/>
</dbReference>
<reference evidence="2 3" key="1">
    <citation type="submission" date="2019-03" db="EMBL/GenBank/DDBJ databases">
        <title>Genomic Encyclopedia of Type Strains, Phase IV (KMG-IV): sequencing the most valuable type-strain genomes for metagenomic binning, comparative biology and taxonomic classification.</title>
        <authorList>
            <person name="Goeker M."/>
        </authorList>
    </citation>
    <scope>NUCLEOTIDE SEQUENCE [LARGE SCALE GENOMIC DNA]</scope>
    <source>
        <strain evidence="2 3">DSM 28287</strain>
    </source>
</reference>
<keyword evidence="1" id="KW-0812">Transmembrane</keyword>
<name>A0A4R6PZP4_9FIRM</name>
<dbReference type="Proteomes" id="UP000295500">
    <property type="component" value="Unassembled WGS sequence"/>
</dbReference>
<evidence type="ECO:0000313" key="2">
    <source>
        <dbReference type="EMBL" id="TDP54378.1"/>
    </source>
</evidence>
<keyword evidence="1" id="KW-1133">Transmembrane helix</keyword>
<proteinExistence type="predicted"/>
<protein>
    <submittedName>
        <fullName evidence="2">HutD protein</fullName>
    </submittedName>
</protein>
<dbReference type="AlphaFoldDB" id="A0A4R6PZP4"/>
<sequence>MDYKVLKNEDFNISNWTGGKTRQLSIYPADGSYLDRTFVWRLSSATCDLEESNFSKLPDYDRVLVVLKGQVVLAHEDVRAARLSELEQDRFSGAYKTKSFGKITDYNLMVRKGNEGFLDVIDLTEEVMTPEVESYPAFQLATQAFFVRDGYATVTINGKTVMVQEDQQLVINYDQRETVKVSIMGQGHVVRSQIFYDYQEGEFGPTKVEAEKASASDFSQCVFIANTQFRFSNFISRKLKKVWYDEELQAAIDKVNHTYITEIVFFIGAAVLATAGFERFSSLGWIVAFAAWIIAFSCFVSPFIFMMFLPKPIAGHIKDINKLTPYEQKVRERQMGTNERIDKIIGRYKFTGTDEYDEQGNRIDDYHKNKF</sequence>
<keyword evidence="3" id="KW-1185">Reference proteome</keyword>
<dbReference type="InterPro" id="IPR011051">
    <property type="entry name" value="RmlC_Cupin_sf"/>
</dbReference>
<dbReference type="InterPro" id="IPR010282">
    <property type="entry name" value="Uncharacterised_HutD/Ves"/>
</dbReference>
<dbReference type="OrthoDB" id="9786443at2"/>
<gene>
    <name evidence="2" type="ORF">EV211_12215</name>
</gene>
<dbReference type="Gene3D" id="2.60.120.10">
    <property type="entry name" value="Jelly Rolls"/>
    <property type="match status" value="1"/>
</dbReference>
<dbReference type="PANTHER" id="PTHR37943:SF1">
    <property type="entry name" value="PROTEIN VES"/>
    <property type="match status" value="1"/>
</dbReference>
<dbReference type="Pfam" id="PF05962">
    <property type="entry name" value="HutD"/>
    <property type="match status" value="1"/>
</dbReference>
<dbReference type="RefSeq" id="WP_133528672.1">
    <property type="nucleotide sequence ID" value="NZ_SNXO01000022.1"/>
</dbReference>